<feature type="compositionally biased region" description="Acidic residues" evidence="1">
    <location>
        <begin position="13"/>
        <end position="22"/>
    </location>
</feature>
<dbReference type="Proteomes" id="UP001141434">
    <property type="component" value="Unassembled WGS sequence"/>
</dbReference>
<dbReference type="GeneID" id="81399881"/>
<dbReference type="AlphaFoldDB" id="A0A9W9EHI9"/>
<feature type="region of interest" description="Disordered" evidence="1">
    <location>
        <begin position="57"/>
        <end position="85"/>
    </location>
</feature>
<evidence type="ECO:0000313" key="2">
    <source>
        <dbReference type="EMBL" id="KAJ5081923.1"/>
    </source>
</evidence>
<dbReference type="OrthoDB" id="4171340at2759"/>
<gene>
    <name evidence="2" type="ORF">NUU61_010187</name>
</gene>
<keyword evidence="3" id="KW-1185">Reference proteome</keyword>
<reference evidence="2" key="2">
    <citation type="journal article" date="2023" name="IMA Fungus">
        <title>Comparative genomic study of the Penicillium genus elucidates a diverse pangenome and 15 lateral gene transfer events.</title>
        <authorList>
            <person name="Petersen C."/>
            <person name="Sorensen T."/>
            <person name="Nielsen M.R."/>
            <person name="Sondergaard T.E."/>
            <person name="Sorensen J.L."/>
            <person name="Fitzpatrick D.A."/>
            <person name="Frisvad J.C."/>
            <person name="Nielsen K.L."/>
        </authorList>
    </citation>
    <scope>NUCLEOTIDE SEQUENCE</scope>
    <source>
        <strain evidence="2">IBT 34128</strain>
    </source>
</reference>
<reference evidence="2" key="1">
    <citation type="submission" date="2022-11" db="EMBL/GenBank/DDBJ databases">
        <authorList>
            <person name="Petersen C."/>
        </authorList>
    </citation>
    <scope>NUCLEOTIDE SEQUENCE</scope>
    <source>
        <strain evidence="2">IBT 34128</strain>
    </source>
</reference>
<comment type="caution">
    <text evidence="2">The sequence shown here is derived from an EMBL/GenBank/DDBJ whole genome shotgun (WGS) entry which is preliminary data.</text>
</comment>
<proteinExistence type="predicted"/>
<accession>A0A9W9EHI9</accession>
<feature type="region of interest" description="Disordered" evidence="1">
    <location>
        <begin position="202"/>
        <end position="243"/>
    </location>
</feature>
<sequence>MSAPNIVPIGSDSESDFSEGDMSEGGMQLDPPNLAHSEFLTAGVPAVSDAHELQGTYSTVAPDPFSPSYLRSQARADREDRQSQHIREEKHAALAVLMNRELLLTHALSSRETIPQTRRRFFAKLIAPDDPAEAEKIQAERFVIPSSDSGDLPGSTTAGPSNASVRGGWPVLVPGKYHWTINNDVSGWRNPRAGIGIGTGAGAVRKARAGGSRSASGSAAGSRSGSRSKAGSASPAQRAVSRS</sequence>
<feature type="compositionally biased region" description="Low complexity" evidence="1">
    <location>
        <begin position="209"/>
        <end position="234"/>
    </location>
</feature>
<evidence type="ECO:0000256" key="1">
    <source>
        <dbReference type="SAM" id="MobiDB-lite"/>
    </source>
</evidence>
<dbReference type="EMBL" id="JAPMSZ010000012">
    <property type="protein sequence ID" value="KAJ5081923.1"/>
    <property type="molecule type" value="Genomic_DNA"/>
</dbReference>
<evidence type="ECO:0000313" key="3">
    <source>
        <dbReference type="Proteomes" id="UP001141434"/>
    </source>
</evidence>
<protein>
    <submittedName>
        <fullName evidence="2">Uncharacterized protein</fullName>
    </submittedName>
</protein>
<dbReference type="RefSeq" id="XP_056507210.1">
    <property type="nucleotide sequence ID" value="XM_056660712.1"/>
</dbReference>
<name>A0A9W9EHI9_9EURO</name>
<feature type="region of interest" description="Disordered" evidence="1">
    <location>
        <begin position="1"/>
        <end position="35"/>
    </location>
</feature>
<feature type="compositionally biased region" description="Basic and acidic residues" evidence="1">
    <location>
        <begin position="74"/>
        <end position="85"/>
    </location>
</feature>
<organism evidence="2 3">
    <name type="scientific">Penicillium alfredii</name>
    <dbReference type="NCBI Taxonomy" id="1506179"/>
    <lineage>
        <taxon>Eukaryota</taxon>
        <taxon>Fungi</taxon>
        <taxon>Dikarya</taxon>
        <taxon>Ascomycota</taxon>
        <taxon>Pezizomycotina</taxon>
        <taxon>Eurotiomycetes</taxon>
        <taxon>Eurotiomycetidae</taxon>
        <taxon>Eurotiales</taxon>
        <taxon>Aspergillaceae</taxon>
        <taxon>Penicillium</taxon>
    </lineage>
</organism>